<dbReference type="PROSITE" id="PS50294">
    <property type="entry name" value="WD_REPEATS_REGION"/>
    <property type="match status" value="4"/>
</dbReference>
<keyword evidence="4" id="KW-0677">Repeat</keyword>
<dbReference type="Proteomes" id="UP000291084">
    <property type="component" value="Chromosome 7"/>
</dbReference>
<dbReference type="InterPro" id="IPR036322">
    <property type="entry name" value="WD40_repeat_dom_sf"/>
</dbReference>
<keyword evidence="2" id="KW-0963">Cytoplasm</keyword>
<dbReference type="InterPro" id="IPR019775">
    <property type="entry name" value="WD40_repeat_CS"/>
</dbReference>
<evidence type="ECO:0000256" key="5">
    <source>
        <dbReference type="PROSITE-ProRule" id="PRU00221"/>
    </source>
</evidence>
<reference evidence="6 7" key="1">
    <citation type="journal article" date="2015" name="Sci. Rep.">
        <title>The power of single molecule real-time sequencing technology in the de novo assembly of a eukaryotic genome.</title>
        <authorList>
            <person name="Sakai H."/>
            <person name="Naito K."/>
            <person name="Ogiso-Tanaka E."/>
            <person name="Takahashi Y."/>
            <person name="Iseki K."/>
            <person name="Muto C."/>
            <person name="Satou K."/>
            <person name="Teruya K."/>
            <person name="Shiroma A."/>
            <person name="Shimoji M."/>
            <person name="Hirano T."/>
            <person name="Itoh T."/>
            <person name="Kaga A."/>
            <person name="Tomooka N."/>
        </authorList>
    </citation>
    <scope>NUCLEOTIDE SEQUENCE [LARGE SCALE GENOMIC DNA]</scope>
    <source>
        <strain evidence="7">cv. Shumari</strain>
    </source>
</reference>
<dbReference type="GO" id="GO:0005737">
    <property type="term" value="C:cytoplasm"/>
    <property type="evidence" value="ECO:0007669"/>
    <property type="project" value="UniProtKB-SubCell"/>
</dbReference>
<proteinExistence type="predicted"/>
<evidence type="ECO:0000256" key="4">
    <source>
        <dbReference type="ARBA" id="ARBA00022737"/>
    </source>
</evidence>
<evidence type="ECO:0000256" key="1">
    <source>
        <dbReference type="ARBA" id="ARBA00004496"/>
    </source>
</evidence>
<dbReference type="SUPFAM" id="SSF50978">
    <property type="entry name" value="WD40 repeat-like"/>
    <property type="match status" value="1"/>
</dbReference>
<dbReference type="SMART" id="SM00320">
    <property type="entry name" value="WD40"/>
    <property type="match status" value="8"/>
</dbReference>
<dbReference type="CDD" id="cd00200">
    <property type="entry name" value="WD40"/>
    <property type="match status" value="1"/>
</dbReference>
<keyword evidence="7" id="KW-1185">Reference proteome</keyword>
<dbReference type="OrthoDB" id="10261640at2759"/>
<dbReference type="Pfam" id="PF00400">
    <property type="entry name" value="WD40"/>
    <property type="match status" value="8"/>
</dbReference>
<dbReference type="InterPro" id="IPR001680">
    <property type="entry name" value="WD40_rpt"/>
</dbReference>
<evidence type="ECO:0000313" key="7">
    <source>
        <dbReference type="Proteomes" id="UP000291084"/>
    </source>
</evidence>
<sequence>MSSPPLLDDEDDNEPSFIDEADIIHEVEMDNEDLPDADDDYELEDEDGDFLHKFTAHTGELYSVASSPTDATLVATGGGDDRGFLWKIGQGDWAFELPGHEESVSSLAFSYDGKRLASGSLDGIIKVWDVSGNLEGKKLEGPGGGIEWLSWHPRGHILLAGSEDFTIWMWNTDNAALLNTFIGHGDSVSCGDFTPDGKIICTGSNDATLRIWNPKSAESTHVVRGHPYHTEGLTCLTINSTSTLALSGSKDGSAHIVNITTGRVVDNNALAPHSDSIECVGFSPSDSWAAVGSMDKKLIIWDIEHLIPRATCEHKVCCNLALFVHSETGLVCLHDTLAYILCFKGILPCGQDGVTCLAWLGASYVATGCVDGKVRLWDSRSGECVKTLKGHADAIQSLSVSANRDYLVSASLDGTACAFEVENFR</sequence>
<feature type="repeat" description="WD" evidence="5">
    <location>
        <begin position="54"/>
        <end position="88"/>
    </location>
</feature>
<name>A0A0S3SFY6_PHAAN</name>
<feature type="repeat" description="WD" evidence="5">
    <location>
        <begin position="139"/>
        <end position="180"/>
    </location>
</feature>
<dbReference type="PROSITE" id="PS50082">
    <property type="entry name" value="WD_REPEATS_2"/>
    <property type="match status" value="7"/>
</dbReference>
<dbReference type="FunFam" id="2.130.10.10:FF:000074">
    <property type="entry name" value="Angio-associated migratory cell protein-like protein"/>
    <property type="match status" value="1"/>
</dbReference>
<evidence type="ECO:0000256" key="2">
    <source>
        <dbReference type="ARBA" id="ARBA00022490"/>
    </source>
</evidence>
<comment type="subcellular location">
    <subcellularLocation>
        <location evidence="1">Cytoplasm</location>
    </subcellularLocation>
</comment>
<dbReference type="AlphaFoldDB" id="A0A0S3SFY6"/>
<evidence type="ECO:0000256" key="3">
    <source>
        <dbReference type="ARBA" id="ARBA00022574"/>
    </source>
</evidence>
<dbReference type="InterPro" id="IPR051179">
    <property type="entry name" value="WD_repeat_multifunction"/>
</dbReference>
<feature type="repeat" description="WD" evidence="5">
    <location>
        <begin position="388"/>
        <end position="425"/>
    </location>
</feature>
<dbReference type="InterPro" id="IPR020472">
    <property type="entry name" value="WD40_PAC1"/>
</dbReference>
<dbReference type="InterPro" id="IPR015943">
    <property type="entry name" value="WD40/YVTN_repeat-like_dom_sf"/>
</dbReference>
<feature type="repeat" description="WD" evidence="5">
    <location>
        <begin position="363"/>
        <end position="387"/>
    </location>
</feature>
<keyword evidence="3 5" id="KW-0853">WD repeat</keyword>
<dbReference type="PROSITE" id="PS00678">
    <property type="entry name" value="WD_REPEATS_1"/>
    <property type="match status" value="3"/>
</dbReference>
<organism evidence="6 7">
    <name type="scientific">Vigna angularis var. angularis</name>
    <dbReference type="NCBI Taxonomy" id="157739"/>
    <lineage>
        <taxon>Eukaryota</taxon>
        <taxon>Viridiplantae</taxon>
        <taxon>Streptophyta</taxon>
        <taxon>Embryophyta</taxon>
        <taxon>Tracheophyta</taxon>
        <taxon>Spermatophyta</taxon>
        <taxon>Magnoliopsida</taxon>
        <taxon>eudicotyledons</taxon>
        <taxon>Gunneridae</taxon>
        <taxon>Pentapetalae</taxon>
        <taxon>rosids</taxon>
        <taxon>fabids</taxon>
        <taxon>Fabales</taxon>
        <taxon>Fabaceae</taxon>
        <taxon>Papilionoideae</taxon>
        <taxon>50 kb inversion clade</taxon>
        <taxon>NPAAA clade</taxon>
        <taxon>indigoferoid/millettioid clade</taxon>
        <taxon>Phaseoleae</taxon>
        <taxon>Vigna</taxon>
    </lineage>
</organism>
<dbReference type="PANTHER" id="PTHR19857:SF8">
    <property type="entry name" value="ANGIO-ASSOCIATED MIGRATORY CELL PROTEIN"/>
    <property type="match status" value="1"/>
</dbReference>
<dbReference type="EMBL" id="AP015040">
    <property type="protein sequence ID" value="BAT91766.1"/>
    <property type="molecule type" value="Genomic_DNA"/>
</dbReference>
<protein>
    <submittedName>
        <fullName evidence="6">Uncharacterized protein</fullName>
    </submittedName>
</protein>
<dbReference type="Gene3D" id="2.130.10.10">
    <property type="entry name" value="YVTN repeat-like/Quinoprotein amine dehydrogenase"/>
    <property type="match status" value="1"/>
</dbReference>
<dbReference type="PANTHER" id="PTHR19857">
    <property type="entry name" value="MITOCHONDRIAL DIVISION PROTEIN 1-RELATED"/>
    <property type="match status" value="1"/>
</dbReference>
<feature type="repeat" description="WD" evidence="5">
    <location>
        <begin position="181"/>
        <end position="222"/>
    </location>
</feature>
<evidence type="ECO:0000313" key="6">
    <source>
        <dbReference type="EMBL" id="BAT91766.1"/>
    </source>
</evidence>
<dbReference type="PRINTS" id="PR00320">
    <property type="entry name" value="GPROTEINBRPT"/>
</dbReference>
<feature type="repeat" description="WD" evidence="5">
    <location>
        <begin position="97"/>
        <end position="131"/>
    </location>
</feature>
<feature type="repeat" description="WD" evidence="5">
    <location>
        <begin position="270"/>
        <end position="304"/>
    </location>
</feature>
<accession>A0A0S3SFY6</accession>
<gene>
    <name evidence="6" type="primary">Vigan.07G039100</name>
    <name evidence="6" type="ORF">VIGAN_07039100</name>
</gene>